<dbReference type="EMBL" id="MOBK01000001">
    <property type="protein sequence ID" value="RON24670.1"/>
    <property type="molecule type" value="Genomic_DNA"/>
</dbReference>
<name>A0A423IGW5_9PSED</name>
<dbReference type="AlphaFoldDB" id="A0A423IGW5"/>
<dbReference type="Proteomes" id="UP000285636">
    <property type="component" value="Unassembled WGS sequence"/>
</dbReference>
<comment type="caution">
    <text evidence="1">The sequence shown here is derived from an EMBL/GenBank/DDBJ whole genome shotgun (WGS) entry which is preliminary data.</text>
</comment>
<evidence type="ECO:0000313" key="2">
    <source>
        <dbReference type="Proteomes" id="UP000285636"/>
    </source>
</evidence>
<proteinExistence type="predicted"/>
<evidence type="ECO:0000313" key="1">
    <source>
        <dbReference type="EMBL" id="RON24670.1"/>
    </source>
</evidence>
<sequence length="170" mass="17883">MDHEAFAGGHVIEQLAEQVEVGAVAFFVGLADVFGVPDQAPEHHPDPKQLRVHYPRRERAGEERVHLLRGRAGLLDFLEQGSGQLAGDLLVGVGNQRINAAEMVVEQPHGHAGLGGDAAHGNAGVTVAHQAAQGRGHQHFASLVRLSAAVFRGGDCHKESLGVLPGGELS</sequence>
<protein>
    <submittedName>
        <fullName evidence="1">Uncharacterized protein</fullName>
    </submittedName>
</protein>
<organism evidence="1 2">
    <name type="scientific">Pseudomonas brassicacearum</name>
    <dbReference type="NCBI Taxonomy" id="930166"/>
    <lineage>
        <taxon>Bacteria</taxon>
        <taxon>Pseudomonadati</taxon>
        <taxon>Pseudomonadota</taxon>
        <taxon>Gammaproteobacteria</taxon>
        <taxon>Pseudomonadales</taxon>
        <taxon>Pseudomonadaceae</taxon>
        <taxon>Pseudomonas</taxon>
    </lineage>
</organism>
<gene>
    <name evidence="1" type="ORF">BK660_03090</name>
</gene>
<accession>A0A423IGW5</accession>
<reference evidence="1 2" key="1">
    <citation type="submission" date="2016-10" db="EMBL/GenBank/DDBJ databases">
        <title>Comparative genome analysis of multiple Pseudomonas spp. focuses on biocontrol and plant growth promoting traits.</title>
        <authorList>
            <person name="Tao X.-Y."/>
            <person name="Taylor C.G."/>
        </authorList>
    </citation>
    <scope>NUCLEOTIDE SEQUENCE [LARGE SCALE GENOMIC DNA]</scope>
    <source>
        <strain evidence="1 2">38D7</strain>
    </source>
</reference>